<dbReference type="Proteomes" id="UP001186944">
    <property type="component" value="Unassembled WGS sequence"/>
</dbReference>
<evidence type="ECO:0008006" key="3">
    <source>
        <dbReference type="Google" id="ProtNLM"/>
    </source>
</evidence>
<dbReference type="SUPFAM" id="SSF52266">
    <property type="entry name" value="SGNH hydrolase"/>
    <property type="match status" value="1"/>
</dbReference>
<evidence type="ECO:0000313" key="2">
    <source>
        <dbReference type="Proteomes" id="UP001186944"/>
    </source>
</evidence>
<proteinExistence type="predicted"/>
<comment type="caution">
    <text evidence="1">The sequence shown here is derived from an EMBL/GenBank/DDBJ whole genome shotgun (WGS) entry which is preliminary data.</text>
</comment>
<sequence>MSTKEAVHTKELGELLEFHPVVVFVVIGGSDITESCVPADVFRNIMALVETIKDAGTERVYVTEILHRGAFPNAPEMTEKRFNSIRSSINKKICKTFGQVRVKADDIKFPKHYEDDLVYLRRE</sequence>
<gene>
    <name evidence="1" type="ORF">FSP39_002503</name>
</gene>
<organism evidence="1 2">
    <name type="scientific">Pinctada imbricata</name>
    <name type="common">Atlantic pearl-oyster</name>
    <name type="synonym">Pinctada martensii</name>
    <dbReference type="NCBI Taxonomy" id="66713"/>
    <lineage>
        <taxon>Eukaryota</taxon>
        <taxon>Metazoa</taxon>
        <taxon>Spiralia</taxon>
        <taxon>Lophotrochozoa</taxon>
        <taxon>Mollusca</taxon>
        <taxon>Bivalvia</taxon>
        <taxon>Autobranchia</taxon>
        <taxon>Pteriomorphia</taxon>
        <taxon>Pterioida</taxon>
        <taxon>Pterioidea</taxon>
        <taxon>Pteriidae</taxon>
        <taxon>Pinctada</taxon>
    </lineage>
</organism>
<evidence type="ECO:0000313" key="1">
    <source>
        <dbReference type="EMBL" id="KAK3094495.1"/>
    </source>
</evidence>
<dbReference type="InterPro" id="IPR036514">
    <property type="entry name" value="SGNH_hydro_sf"/>
</dbReference>
<dbReference type="EMBL" id="VSWD01000008">
    <property type="protein sequence ID" value="KAK3094495.1"/>
    <property type="molecule type" value="Genomic_DNA"/>
</dbReference>
<keyword evidence="2" id="KW-1185">Reference proteome</keyword>
<accession>A0AA88XYI3</accession>
<dbReference type="Gene3D" id="3.40.50.1110">
    <property type="entry name" value="SGNH hydrolase"/>
    <property type="match status" value="1"/>
</dbReference>
<name>A0AA88XYI3_PINIB</name>
<dbReference type="AlphaFoldDB" id="A0AA88XYI3"/>
<reference evidence="1" key="1">
    <citation type="submission" date="2019-08" db="EMBL/GenBank/DDBJ databases">
        <title>The improved chromosome-level genome for the pearl oyster Pinctada fucata martensii using PacBio sequencing and Hi-C.</title>
        <authorList>
            <person name="Zheng Z."/>
        </authorList>
    </citation>
    <scope>NUCLEOTIDE SEQUENCE</scope>
    <source>
        <strain evidence="1">ZZ-2019</strain>
        <tissue evidence="1">Adductor muscle</tissue>
    </source>
</reference>
<protein>
    <recommendedName>
        <fullName evidence="3">SGNH hydrolase-type esterase domain-containing protein</fullName>
    </recommendedName>
</protein>